<dbReference type="InterPro" id="IPR029063">
    <property type="entry name" value="SAM-dependent_MTases_sf"/>
</dbReference>
<dbReference type="PANTHER" id="PTHR10509:SF85">
    <property type="entry name" value="O-METHYLTRANSFERASE RV1220C-RELATED"/>
    <property type="match status" value="1"/>
</dbReference>
<protein>
    <submittedName>
        <fullName evidence="1">Methyltransferase</fullName>
    </submittedName>
</protein>
<keyword evidence="1" id="KW-0808">Transferase</keyword>
<keyword evidence="1" id="KW-0489">Methyltransferase</keyword>
<dbReference type="Proteomes" id="UP000192775">
    <property type="component" value="Chromosome"/>
</dbReference>
<reference evidence="1 2" key="1">
    <citation type="submission" date="2017-04" db="EMBL/GenBank/DDBJ databases">
        <authorList>
            <person name="Afonso C.L."/>
            <person name="Miller P.J."/>
            <person name="Scott M.A."/>
            <person name="Spackman E."/>
            <person name="Goraichik I."/>
            <person name="Dimitrov K.M."/>
            <person name="Suarez D.L."/>
            <person name="Swayne D.E."/>
        </authorList>
    </citation>
    <scope>NUCLEOTIDE SEQUENCE [LARGE SCALE GENOMIC DNA]</scope>
    <source>
        <strain evidence="2">XA(T)</strain>
    </source>
</reference>
<dbReference type="RefSeq" id="WP_085019839.1">
    <property type="nucleotide sequence ID" value="NZ_BMHD01000001.1"/>
</dbReference>
<sequence>MSRKESSWKYADDVVVDRPGVVAARAHSIELGVRAVSPAIGSQLAVIAAATGATSIVEVGTGVGVSALYFLDGSPEATITSIDTEAEHQQIARAALLEAGAAPNRIRLITGKAADVLPRLNDDAYDLVLLDADPASIIDYVEHALRIVRSGGVVLIPHALWEDRVADPASRGDVESDFRMLAGEMAASAVVVSAVSPAGDGLLQVVKRPPAQ</sequence>
<keyword evidence="2" id="KW-1185">Reference proteome</keyword>
<gene>
    <name evidence="1" type="ORF">B5808_11060</name>
</gene>
<dbReference type="CDD" id="cd02440">
    <property type="entry name" value="AdoMet_MTases"/>
    <property type="match status" value="1"/>
</dbReference>
<dbReference type="InterPro" id="IPR050362">
    <property type="entry name" value="Cation-dep_OMT"/>
</dbReference>
<name>A0A1X9LP09_9MICO</name>
<dbReference type="Pfam" id="PF01596">
    <property type="entry name" value="Methyltransf_3"/>
    <property type="match status" value="1"/>
</dbReference>
<dbReference type="PANTHER" id="PTHR10509">
    <property type="entry name" value="O-METHYLTRANSFERASE-RELATED"/>
    <property type="match status" value="1"/>
</dbReference>
<evidence type="ECO:0000313" key="2">
    <source>
        <dbReference type="Proteomes" id="UP000192775"/>
    </source>
</evidence>
<organism evidence="1 2">
    <name type="scientific">Cnuibacter physcomitrellae</name>
    <dbReference type="NCBI Taxonomy" id="1619308"/>
    <lineage>
        <taxon>Bacteria</taxon>
        <taxon>Bacillati</taxon>
        <taxon>Actinomycetota</taxon>
        <taxon>Actinomycetes</taxon>
        <taxon>Micrococcales</taxon>
        <taxon>Microbacteriaceae</taxon>
        <taxon>Cnuibacter</taxon>
    </lineage>
</organism>
<dbReference type="GO" id="GO:0008171">
    <property type="term" value="F:O-methyltransferase activity"/>
    <property type="evidence" value="ECO:0007669"/>
    <property type="project" value="InterPro"/>
</dbReference>
<dbReference type="GO" id="GO:0032259">
    <property type="term" value="P:methylation"/>
    <property type="evidence" value="ECO:0007669"/>
    <property type="project" value="UniProtKB-KW"/>
</dbReference>
<dbReference type="AlphaFoldDB" id="A0A1X9LP09"/>
<accession>A0A1X9LP09</accession>
<dbReference type="Gene3D" id="3.40.50.150">
    <property type="entry name" value="Vaccinia Virus protein VP39"/>
    <property type="match status" value="1"/>
</dbReference>
<dbReference type="SUPFAM" id="SSF53335">
    <property type="entry name" value="S-adenosyl-L-methionine-dependent methyltransferases"/>
    <property type="match status" value="1"/>
</dbReference>
<dbReference type="GO" id="GO:0008757">
    <property type="term" value="F:S-adenosylmethionine-dependent methyltransferase activity"/>
    <property type="evidence" value="ECO:0007669"/>
    <property type="project" value="TreeGrafter"/>
</dbReference>
<evidence type="ECO:0000313" key="1">
    <source>
        <dbReference type="EMBL" id="ARJ05701.1"/>
    </source>
</evidence>
<proteinExistence type="predicted"/>
<dbReference type="PROSITE" id="PS51682">
    <property type="entry name" value="SAM_OMT_I"/>
    <property type="match status" value="1"/>
</dbReference>
<dbReference type="InterPro" id="IPR002935">
    <property type="entry name" value="SAM_O-MeTrfase"/>
</dbReference>
<dbReference type="EMBL" id="CP020715">
    <property type="protein sequence ID" value="ARJ05701.1"/>
    <property type="molecule type" value="Genomic_DNA"/>
</dbReference>
<dbReference type="KEGG" id="cphy:B5808_11060"/>